<protein>
    <submittedName>
        <fullName evidence="1">Uncharacterized protein</fullName>
    </submittedName>
</protein>
<keyword evidence="2" id="KW-1185">Reference proteome</keyword>
<organism evidence="1 2">
    <name type="scientific">Deinococcus multiflagellatus</name>
    <dbReference type="NCBI Taxonomy" id="1656887"/>
    <lineage>
        <taxon>Bacteria</taxon>
        <taxon>Thermotogati</taxon>
        <taxon>Deinococcota</taxon>
        <taxon>Deinococci</taxon>
        <taxon>Deinococcales</taxon>
        <taxon>Deinococcaceae</taxon>
        <taxon>Deinococcus</taxon>
    </lineage>
</organism>
<comment type="caution">
    <text evidence="1">The sequence shown here is derived from an EMBL/GenBank/DDBJ whole genome shotgun (WGS) entry which is preliminary data.</text>
</comment>
<dbReference type="Proteomes" id="UP001596317">
    <property type="component" value="Unassembled WGS sequence"/>
</dbReference>
<reference evidence="2" key="1">
    <citation type="journal article" date="2019" name="Int. J. Syst. Evol. Microbiol.">
        <title>The Global Catalogue of Microorganisms (GCM) 10K type strain sequencing project: providing services to taxonomists for standard genome sequencing and annotation.</title>
        <authorList>
            <consortium name="The Broad Institute Genomics Platform"/>
            <consortium name="The Broad Institute Genome Sequencing Center for Infectious Disease"/>
            <person name="Wu L."/>
            <person name="Ma J."/>
        </authorList>
    </citation>
    <scope>NUCLEOTIDE SEQUENCE [LARGE SCALE GENOMIC DNA]</scope>
    <source>
        <strain evidence="2">CCUG 63830</strain>
    </source>
</reference>
<gene>
    <name evidence="1" type="ORF">ACFP90_07085</name>
</gene>
<proteinExistence type="predicted"/>
<dbReference type="EMBL" id="JBHSWB010000001">
    <property type="protein sequence ID" value="MFC6660148.1"/>
    <property type="molecule type" value="Genomic_DNA"/>
</dbReference>
<accession>A0ABW1ZH78</accession>
<name>A0ABW1ZH78_9DEIO</name>
<sequence>METAIVVPPVTVFPVSTHSAAELLWATLSLPLHELLWQAHVRVVLQPDGQFTLNIDPW</sequence>
<evidence type="ECO:0000313" key="2">
    <source>
        <dbReference type="Proteomes" id="UP001596317"/>
    </source>
</evidence>
<dbReference type="RefSeq" id="WP_380055034.1">
    <property type="nucleotide sequence ID" value="NZ_JBHSWB010000001.1"/>
</dbReference>
<evidence type="ECO:0000313" key="1">
    <source>
        <dbReference type="EMBL" id="MFC6660148.1"/>
    </source>
</evidence>